<dbReference type="Pfam" id="PF01261">
    <property type="entry name" value="AP_endonuc_2"/>
    <property type="match status" value="1"/>
</dbReference>
<dbReference type="InterPro" id="IPR036237">
    <property type="entry name" value="Xyl_isomerase-like_sf"/>
</dbReference>
<dbReference type="SUPFAM" id="SSF51658">
    <property type="entry name" value="Xylose isomerase-like"/>
    <property type="match status" value="1"/>
</dbReference>
<dbReference type="RefSeq" id="WP_156354728.1">
    <property type="nucleotide sequence ID" value="NZ_CACRST010000022.1"/>
</dbReference>
<evidence type="ECO:0000259" key="1">
    <source>
        <dbReference type="Pfam" id="PF01261"/>
    </source>
</evidence>
<dbReference type="Gene3D" id="3.20.20.150">
    <property type="entry name" value="Divalent-metal-dependent TIM barrel enzymes"/>
    <property type="match status" value="1"/>
</dbReference>
<sequence>MKEKNELILSTGSVWKISSDTWLNWLIESKQSKIDFYGCSPFYSPFTYQTDNEYRITILEKWKQIFKQKNIEIFSYTPEMRNYPLNLADTNEEIRCGSVSYCSNAIVDAAILDAQFVRIRTGYSYLHQNPDLAFSQLCRSMESILPLAQKHNITLLTGPDDYDVTNIIFNCKSVIKLTEKFPENNLSIILPAHIIGENAEPSNWYINTLGKRIAALELSADYSNLISELQKIESDPKLSSQLPIILELSGANNIDTHLESVKKGIFTAGTYNNFPLQNMEVNTDL</sequence>
<reference evidence="2" key="1">
    <citation type="submission" date="2019-11" db="EMBL/GenBank/DDBJ databases">
        <authorList>
            <person name="Feng L."/>
        </authorList>
    </citation>
    <scope>NUCLEOTIDE SEQUENCE</scope>
    <source>
        <strain evidence="2">BgluceraseaLFYP119</strain>
    </source>
</reference>
<dbReference type="EMBL" id="CACRST010000022">
    <property type="protein sequence ID" value="VYT21285.1"/>
    <property type="molecule type" value="Genomic_DNA"/>
</dbReference>
<feature type="domain" description="Xylose isomerase-like TIM barrel" evidence="1">
    <location>
        <begin position="55"/>
        <end position="219"/>
    </location>
</feature>
<gene>
    <name evidence="2" type="ORF">BGLFYP119_02287</name>
</gene>
<dbReference type="InterPro" id="IPR013022">
    <property type="entry name" value="Xyl_isomerase-like_TIM-brl"/>
</dbReference>
<name>A0A6N2URI3_9FIRM</name>
<evidence type="ECO:0000313" key="2">
    <source>
        <dbReference type="EMBL" id="VYT21285.1"/>
    </source>
</evidence>
<accession>A0A6N2URI3</accession>
<organism evidence="2">
    <name type="scientific">Blautia glucerasea</name>
    <dbReference type="NCBI Taxonomy" id="536633"/>
    <lineage>
        <taxon>Bacteria</taxon>
        <taxon>Bacillati</taxon>
        <taxon>Bacillota</taxon>
        <taxon>Clostridia</taxon>
        <taxon>Lachnospirales</taxon>
        <taxon>Lachnospiraceae</taxon>
        <taxon>Blautia</taxon>
    </lineage>
</organism>
<dbReference type="AlphaFoldDB" id="A0A6N2URI3"/>
<protein>
    <submittedName>
        <fullName evidence="2">Fructoselysine 3-epimerase</fullName>
    </submittedName>
</protein>
<proteinExistence type="predicted"/>